<sequence>MNVTDLMQTFFSQEAAGLLGEVAGLDQRTATQALAAGVPLQLVALVEQASDAEGRALLDEAVNNLPTFDSTASAVSSQDGAARLGQAGQVLAPVLLGSGHHHIEEVAVAASGGTPQRVAHLLQLALPLLISGLGQRAGASGLEPLLQGLKESALAAGAGTSGADGPAQEDARLTPSLLLDLYKAQFSGKNAERLGVIAGFGPESQRATVAALPLILDALVERGRTGAGTSEVLSMSREFTELSGAGGQLRLDFLDDPGTSDRIETQGRALLRRLFGSVEELAGRLGTALGATGHSGERLLALLLPLVLAVMGRRTQEGRLSEAAVGRLLGDLSGSLAGLLPAGLTGLSALLGRTGLTTAQASVPPLVSGPGPGVAGAITNSAAPTVPTTRSRRGRLWWLVPLLLLVLSGWWLLRPARPETHSAPTPTAQLITVEKPKFGVVASRKGSSNVTELQTVGPGYPLGSLQDERATAPRAGRQLAEVTHAVQHGDARPLPG</sequence>
<feature type="transmembrane region" description="Helical" evidence="1">
    <location>
        <begin position="396"/>
        <end position="413"/>
    </location>
</feature>
<dbReference type="RefSeq" id="WP_380041423.1">
    <property type="nucleotide sequence ID" value="NZ_JBHSEH010000024.1"/>
</dbReference>
<keyword evidence="1" id="KW-0472">Membrane</keyword>
<dbReference type="Proteomes" id="UP001595998">
    <property type="component" value="Unassembled WGS sequence"/>
</dbReference>
<proteinExistence type="predicted"/>
<dbReference type="Pfam" id="PF06078">
    <property type="entry name" value="DUF937"/>
    <property type="match status" value="2"/>
</dbReference>
<keyword evidence="3" id="KW-1185">Reference proteome</keyword>
<keyword evidence="1" id="KW-0812">Transmembrane</keyword>
<gene>
    <name evidence="2" type="ORF">ACFOZ9_15825</name>
</gene>
<dbReference type="EMBL" id="JBHSEH010000024">
    <property type="protein sequence ID" value="MFC4427687.1"/>
    <property type="molecule type" value="Genomic_DNA"/>
</dbReference>
<evidence type="ECO:0000313" key="3">
    <source>
        <dbReference type="Proteomes" id="UP001595998"/>
    </source>
</evidence>
<keyword evidence="1" id="KW-1133">Transmembrane helix</keyword>
<dbReference type="InterPro" id="IPR009282">
    <property type="entry name" value="DUF937"/>
</dbReference>
<accession>A0ABV8XST1</accession>
<evidence type="ECO:0000313" key="2">
    <source>
        <dbReference type="EMBL" id="MFC4427687.1"/>
    </source>
</evidence>
<name>A0ABV8XST1_9DEIO</name>
<reference evidence="3" key="1">
    <citation type="journal article" date="2019" name="Int. J. Syst. Evol. Microbiol.">
        <title>The Global Catalogue of Microorganisms (GCM) 10K type strain sequencing project: providing services to taxonomists for standard genome sequencing and annotation.</title>
        <authorList>
            <consortium name="The Broad Institute Genomics Platform"/>
            <consortium name="The Broad Institute Genome Sequencing Center for Infectious Disease"/>
            <person name="Wu L."/>
            <person name="Ma J."/>
        </authorList>
    </citation>
    <scope>NUCLEOTIDE SEQUENCE [LARGE SCALE GENOMIC DNA]</scope>
    <source>
        <strain evidence="3">CCUG 56029</strain>
    </source>
</reference>
<organism evidence="2 3">
    <name type="scientific">Deinococcus navajonensis</name>
    <dbReference type="NCBI Taxonomy" id="309884"/>
    <lineage>
        <taxon>Bacteria</taxon>
        <taxon>Thermotogati</taxon>
        <taxon>Deinococcota</taxon>
        <taxon>Deinococci</taxon>
        <taxon>Deinococcales</taxon>
        <taxon>Deinococcaceae</taxon>
        <taxon>Deinococcus</taxon>
    </lineage>
</organism>
<comment type="caution">
    <text evidence="2">The sequence shown here is derived from an EMBL/GenBank/DDBJ whole genome shotgun (WGS) entry which is preliminary data.</text>
</comment>
<protein>
    <submittedName>
        <fullName evidence="2">DUF937 domain-containing protein</fullName>
    </submittedName>
</protein>
<evidence type="ECO:0000256" key="1">
    <source>
        <dbReference type="SAM" id="Phobius"/>
    </source>
</evidence>